<dbReference type="GO" id="GO:0032259">
    <property type="term" value="P:methylation"/>
    <property type="evidence" value="ECO:0007669"/>
    <property type="project" value="UniProtKB-KW"/>
</dbReference>
<dbReference type="SUPFAM" id="SSF53335">
    <property type="entry name" value="S-adenosyl-L-methionine-dependent methyltransferases"/>
    <property type="match status" value="1"/>
</dbReference>
<organism evidence="2 3">
    <name type="scientific">Oceanitalea stevensii</name>
    <dbReference type="NCBI Taxonomy" id="2763072"/>
    <lineage>
        <taxon>Bacteria</taxon>
        <taxon>Bacillati</taxon>
        <taxon>Actinomycetota</taxon>
        <taxon>Actinomycetes</taxon>
        <taxon>Micrococcales</taxon>
        <taxon>Bogoriellaceae</taxon>
        <taxon>Georgenia</taxon>
    </lineage>
</organism>
<dbReference type="InterPro" id="IPR029063">
    <property type="entry name" value="SAM-dependent_MTases_sf"/>
</dbReference>
<dbReference type="GO" id="GO:0008168">
    <property type="term" value="F:methyltransferase activity"/>
    <property type="evidence" value="ECO:0007669"/>
    <property type="project" value="UniProtKB-KW"/>
</dbReference>
<protein>
    <submittedName>
        <fullName evidence="2">Methyltransferase domain-containing protein</fullName>
    </submittedName>
</protein>
<accession>A0ABR8YY72</accession>
<dbReference type="CDD" id="cd02440">
    <property type="entry name" value="AdoMet_MTases"/>
    <property type="match status" value="1"/>
</dbReference>
<feature type="domain" description="Methyltransferase" evidence="1">
    <location>
        <begin position="60"/>
        <end position="160"/>
    </location>
</feature>
<keyword evidence="2" id="KW-0489">Methyltransferase</keyword>
<keyword evidence="3" id="KW-1185">Reference proteome</keyword>
<evidence type="ECO:0000313" key="2">
    <source>
        <dbReference type="EMBL" id="MBD8061027.1"/>
    </source>
</evidence>
<dbReference type="Gene3D" id="3.40.50.150">
    <property type="entry name" value="Vaccinia Virus protein VP39"/>
    <property type="match status" value="1"/>
</dbReference>
<dbReference type="Pfam" id="PF13649">
    <property type="entry name" value="Methyltransf_25"/>
    <property type="match status" value="1"/>
</dbReference>
<dbReference type="EMBL" id="JACSPO010000001">
    <property type="protein sequence ID" value="MBD8061027.1"/>
    <property type="molecule type" value="Genomic_DNA"/>
</dbReference>
<proteinExistence type="predicted"/>
<name>A0ABR8YY72_9MICO</name>
<dbReference type="InterPro" id="IPR041698">
    <property type="entry name" value="Methyltransf_25"/>
</dbReference>
<sequence length="265" mass="27907">MSAPVGAARATEVAADGPWAWAAAEWETFQAAYVPERATQLTVALDAVRDILGREPRSLLDLGTGTGSFARAARALFPGCTVTGLDVDPFLLELGRRAYPGDGVHRVVGDLRHPGWLDAVPRGGADAVDAVVTATTTHWLSLDVLARVYGEVWAVLPRGGVLVNVDTVPPGAADSAVGRHALARTLRRHPSAGSGAPTWPEFWRHVEAVPEFAPLLAARATALGPRQPRVFVREVEHAAALTAAGFRDVGTVWRSDASAVVVAVA</sequence>
<reference evidence="2 3" key="1">
    <citation type="submission" date="2020-08" db="EMBL/GenBank/DDBJ databases">
        <title>A Genomic Blueprint of the Chicken Gut Microbiome.</title>
        <authorList>
            <person name="Gilroy R."/>
            <person name="Ravi A."/>
            <person name="Getino M."/>
            <person name="Pursley I."/>
            <person name="Horton D.L."/>
            <person name="Alikhan N.-F."/>
            <person name="Baker D."/>
            <person name="Gharbi K."/>
            <person name="Hall N."/>
            <person name="Watson M."/>
            <person name="Adriaenssens E.M."/>
            <person name="Foster-Nyarko E."/>
            <person name="Jarju S."/>
            <person name="Secka A."/>
            <person name="Antonio M."/>
            <person name="Oren A."/>
            <person name="Chaudhuri R."/>
            <person name="La Ragione R.M."/>
            <person name="Hildebrand F."/>
            <person name="Pallen M.J."/>
        </authorList>
    </citation>
    <scope>NUCLEOTIDE SEQUENCE [LARGE SCALE GENOMIC DNA]</scope>
    <source>
        <strain evidence="2 3">Sa1BUA1</strain>
    </source>
</reference>
<dbReference type="RefSeq" id="WP_251838173.1">
    <property type="nucleotide sequence ID" value="NZ_JACSPO010000001.1"/>
</dbReference>
<dbReference type="Proteomes" id="UP000661894">
    <property type="component" value="Unassembled WGS sequence"/>
</dbReference>
<keyword evidence="2" id="KW-0808">Transferase</keyword>
<comment type="caution">
    <text evidence="2">The sequence shown here is derived from an EMBL/GenBank/DDBJ whole genome shotgun (WGS) entry which is preliminary data.</text>
</comment>
<gene>
    <name evidence="2" type="ORF">H9624_01660</name>
</gene>
<evidence type="ECO:0000259" key="1">
    <source>
        <dbReference type="Pfam" id="PF13649"/>
    </source>
</evidence>
<evidence type="ECO:0000313" key="3">
    <source>
        <dbReference type="Proteomes" id="UP000661894"/>
    </source>
</evidence>